<dbReference type="EMBL" id="UZAE01013135">
    <property type="protein sequence ID" value="VDO08395.1"/>
    <property type="molecule type" value="Genomic_DNA"/>
</dbReference>
<evidence type="ECO:0000313" key="1">
    <source>
        <dbReference type="EMBL" id="VDO08395.1"/>
    </source>
</evidence>
<proteinExistence type="predicted"/>
<organism evidence="3">
    <name type="scientific">Rodentolepis nana</name>
    <name type="common">Dwarf tapeworm</name>
    <name type="synonym">Hymenolepis nana</name>
    <dbReference type="NCBI Taxonomy" id="102285"/>
    <lineage>
        <taxon>Eukaryota</taxon>
        <taxon>Metazoa</taxon>
        <taxon>Spiralia</taxon>
        <taxon>Lophotrochozoa</taxon>
        <taxon>Platyhelminthes</taxon>
        <taxon>Cestoda</taxon>
        <taxon>Eucestoda</taxon>
        <taxon>Cyclophyllidea</taxon>
        <taxon>Hymenolepididae</taxon>
        <taxon>Rodentolepis</taxon>
    </lineage>
</organism>
<reference evidence="1 2" key="2">
    <citation type="submission" date="2018-11" db="EMBL/GenBank/DDBJ databases">
        <authorList>
            <consortium name="Pathogen Informatics"/>
        </authorList>
    </citation>
    <scope>NUCLEOTIDE SEQUENCE [LARGE SCALE GENOMIC DNA]</scope>
</reference>
<reference evidence="3" key="1">
    <citation type="submission" date="2017-02" db="UniProtKB">
        <authorList>
            <consortium name="WormBaseParasite"/>
        </authorList>
    </citation>
    <scope>IDENTIFICATION</scope>
</reference>
<sequence length="94" mass="11165">MQTRLEDYVRNIEWLDAKLFRLFRPANELDLCLDKRLAIRYHADEEKKVRLSRSQSDELPKTTTTTTAAASKSLIYLRELNKDSSPNLTQWIHW</sequence>
<dbReference type="Proteomes" id="UP000278807">
    <property type="component" value="Unassembled WGS sequence"/>
</dbReference>
<keyword evidence="2" id="KW-1185">Reference proteome</keyword>
<dbReference type="WBParaSite" id="HNAJ_0001063401-mRNA-1">
    <property type="protein sequence ID" value="HNAJ_0001063401-mRNA-1"/>
    <property type="gene ID" value="HNAJ_0001063401"/>
</dbReference>
<accession>A0A0R3TSK6</accession>
<gene>
    <name evidence="1" type="ORF">HNAJ_LOCUS10629</name>
</gene>
<evidence type="ECO:0000313" key="2">
    <source>
        <dbReference type="Proteomes" id="UP000278807"/>
    </source>
</evidence>
<evidence type="ECO:0000313" key="3">
    <source>
        <dbReference type="WBParaSite" id="HNAJ_0001063401-mRNA-1"/>
    </source>
</evidence>
<protein>
    <submittedName>
        <fullName evidence="1 3">Uncharacterized protein</fullName>
    </submittedName>
</protein>
<dbReference type="AlphaFoldDB" id="A0A0R3TSK6"/>
<name>A0A0R3TSK6_RODNA</name>